<evidence type="ECO:0000313" key="1">
    <source>
        <dbReference type="EMBL" id="CAL1396184.1"/>
    </source>
</evidence>
<dbReference type="AlphaFoldDB" id="A0AAV2FD48"/>
<evidence type="ECO:0000313" key="2">
    <source>
        <dbReference type="Proteomes" id="UP001497516"/>
    </source>
</evidence>
<protein>
    <submittedName>
        <fullName evidence="1">Uncharacterized protein</fullName>
    </submittedName>
</protein>
<proteinExistence type="predicted"/>
<name>A0AAV2FD48_9ROSI</name>
<sequence>MRVTVLLLHRGPLQELSLSLPILRSFPAEIDQILLFLQEKGIDNLTITMERLPFEKIYEDYSPPMRLFSQLKVLRSCCCQFTTSPVSFECFSMLNVLELRNVSVNYSFNYPTRPYSTSSAAASPSDPPKPSSLSARISFVFDQIDAIERERAEKHETL</sequence>
<accession>A0AAV2FD48</accession>
<reference evidence="1 2" key="1">
    <citation type="submission" date="2024-04" db="EMBL/GenBank/DDBJ databases">
        <authorList>
            <person name="Fracassetti M."/>
        </authorList>
    </citation>
    <scope>NUCLEOTIDE SEQUENCE [LARGE SCALE GENOMIC DNA]</scope>
</reference>
<dbReference type="Proteomes" id="UP001497516">
    <property type="component" value="Chromosome 6"/>
</dbReference>
<gene>
    <name evidence="1" type="ORF">LTRI10_LOCUS36568</name>
</gene>
<dbReference type="EMBL" id="OZ034819">
    <property type="protein sequence ID" value="CAL1396184.1"/>
    <property type="molecule type" value="Genomic_DNA"/>
</dbReference>
<keyword evidence="2" id="KW-1185">Reference proteome</keyword>
<organism evidence="1 2">
    <name type="scientific">Linum trigynum</name>
    <dbReference type="NCBI Taxonomy" id="586398"/>
    <lineage>
        <taxon>Eukaryota</taxon>
        <taxon>Viridiplantae</taxon>
        <taxon>Streptophyta</taxon>
        <taxon>Embryophyta</taxon>
        <taxon>Tracheophyta</taxon>
        <taxon>Spermatophyta</taxon>
        <taxon>Magnoliopsida</taxon>
        <taxon>eudicotyledons</taxon>
        <taxon>Gunneridae</taxon>
        <taxon>Pentapetalae</taxon>
        <taxon>rosids</taxon>
        <taxon>fabids</taxon>
        <taxon>Malpighiales</taxon>
        <taxon>Linaceae</taxon>
        <taxon>Linum</taxon>
    </lineage>
</organism>